<keyword evidence="8 12" id="KW-0482">Metalloprotease</keyword>
<keyword evidence="9" id="KW-1015">Disulfide bond</keyword>
<dbReference type="CDD" id="cd04275">
    <property type="entry name" value="ZnMc_pappalysin_like"/>
    <property type="match status" value="1"/>
</dbReference>
<dbReference type="GO" id="GO:0046872">
    <property type="term" value="F:metal ion binding"/>
    <property type="evidence" value="ECO:0007669"/>
    <property type="project" value="UniProtKB-KW"/>
</dbReference>
<dbReference type="GeneID" id="28851523"/>
<keyword evidence="6" id="KW-0378">Hydrolase</keyword>
<dbReference type="KEGG" id="pchm:VFPPC_08907"/>
<evidence type="ECO:0000256" key="9">
    <source>
        <dbReference type="ARBA" id="ARBA00023157"/>
    </source>
</evidence>
<evidence type="ECO:0000256" key="6">
    <source>
        <dbReference type="ARBA" id="ARBA00022801"/>
    </source>
</evidence>
<dbReference type="AlphaFoldDB" id="A0A179FC94"/>
<feature type="signal peptide" evidence="10">
    <location>
        <begin position="1"/>
        <end position="19"/>
    </location>
</feature>
<dbReference type="STRING" id="1380566.A0A179FC94"/>
<dbReference type="Gene3D" id="3.40.390.10">
    <property type="entry name" value="Collagenase (Catalytic Domain)"/>
    <property type="match status" value="1"/>
</dbReference>
<reference evidence="12 13" key="1">
    <citation type="journal article" date="2016" name="PLoS Pathog.">
        <title>Biosynthesis of antibiotic leucinostatins in bio-control fungus Purpureocillium lilacinum and their inhibition on phytophthora revealed by genome mining.</title>
        <authorList>
            <person name="Wang G."/>
            <person name="Liu Z."/>
            <person name="Lin R."/>
            <person name="Li E."/>
            <person name="Mao Z."/>
            <person name="Ling J."/>
            <person name="Yang Y."/>
            <person name="Yin W.B."/>
            <person name="Xie B."/>
        </authorList>
    </citation>
    <scope>NUCLEOTIDE SEQUENCE [LARGE SCALE GENOMIC DNA]</scope>
    <source>
        <strain evidence="12">170</strain>
    </source>
</reference>
<dbReference type="RefSeq" id="XP_018140567.1">
    <property type="nucleotide sequence ID" value="XM_018287529.1"/>
</dbReference>
<evidence type="ECO:0000256" key="7">
    <source>
        <dbReference type="ARBA" id="ARBA00022833"/>
    </source>
</evidence>
<keyword evidence="13" id="KW-1185">Reference proteome</keyword>
<comment type="caution">
    <text evidence="12">The sequence shown here is derived from an EMBL/GenBank/DDBJ whole genome shotgun (WGS) entry which is preliminary data.</text>
</comment>
<evidence type="ECO:0000313" key="13">
    <source>
        <dbReference type="Proteomes" id="UP000078397"/>
    </source>
</evidence>
<evidence type="ECO:0000256" key="10">
    <source>
        <dbReference type="SAM" id="SignalP"/>
    </source>
</evidence>
<keyword evidence="4" id="KW-0479">Metal-binding</keyword>
<evidence type="ECO:0000256" key="8">
    <source>
        <dbReference type="ARBA" id="ARBA00023049"/>
    </source>
</evidence>
<evidence type="ECO:0000256" key="3">
    <source>
        <dbReference type="ARBA" id="ARBA00022670"/>
    </source>
</evidence>
<dbReference type="OrthoDB" id="536211at2759"/>
<evidence type="ECO:0000256" key="4">
    <source>
        <dbReference type="ARBA" id="ARBA00022723"/>
    </source>
</evidence>
<evidence type="ECO:0000256" key="2">
    <source>
        <dbReference type="ARBA" id="ARBA00008721"/>
    </source>
</evidence>
<keyword evidence="7" id="KW-0862">Zinc</keyword>
<evidence type="ECO:0000313" key="12">
    <source>
        <dbReference type="EMBL" id="OAQ62987.1"/>
    </source>
</evidence>
<name>A0A179FC94_METCM</name>
<dbReference type="GO" id="GO:0008237">
    <property type="term" value="F:metallopeptidase activity"/>
    <property type="evidence" value="ECO:0007669"/>
    <property type="project" value="UniProtKB-KW"/>
</dbReference>
<feature type="chain" id="PRO_5008101504" evidence="10">
    <location>
        <begin position="20"/>
        <end position="267"/>
    </location>
</feature>
<dbReference type="GO" id="GO:0006508">
    <property type="term" value="P:proteolysis"/>
    <property type="evidence" value="ECO:0007669"/>
    <property type="project" value="UniProtKB-KW"/>
</dbReference>
<dbReference type="InterPro" id="IPR024079">
    <property type="entry name" value="MetalloPept_cat_dom_sf"/>
</dbReference>
<dbReference type="PANTHER" id="PTHR47466">
    <property type="match status" value="1"/>
</dbReference>
<evidence type="ECO:0000259" key="11">
    <source>
        <dbReference type="Pfam" id="PF05572"/>
    </source>
</evidence>
<accession>A0A179FC94</accession>
<comment type="similarity">
    <text evidence="2">Belongs to the peptidase M43B family.</text>
</comment>
<evidence type="ECO:0000256" key="5">
    <source>
        <dbReference type="ARBA" id="ARBA00022729"/>
    </source>
</evidence>
<dbReference type="Proteomes" id="UP000078397">
    <property type="component" value="Unassembled WGS sequence"/>
</dbReference>
<feature type="domain" description="Peptidase M43 pregnancy-associated plasma-A" evidence="11">
    <location>
        <begin position="139"/>
        <end position="260"/>
    </location>
</feature>
<protein>
    <submittedName>
        <fullName evidence="12">Metalloprotease 1</fullName>
    </submittedName>
</protein>
<keyword evidence="5 10" id="KW-0732">Signal</keyword>
<dbReference type="EMBL" id="LSBJ02000006">
    <property type="protein sequence ID" value="OAQ62987.1"/>
    <property type="molecule type" value="Genomic_DNA"/>
</dbReference>
<sequence>MLFKTVLLLASSLTASVMGAALQGHNECGTPEPTEEQKQIAQQMLLNETMLRIAGVAPGPDVNIPVYVHIVAIDKTTKGGWANEEDVRTTIAEMNQHYKGMGFQFTLKEIDYTINKDWAMSKGEIKMKTALRKGDYKTLNIYYTPKMTSNGYSYYPEKVTPGSQKFYRDGCVVRTDIMRNKQTATHEVGHWLGLFHTFESGCEGGGDMVDDTPALKIGWDCDENLDTCPDLPGKDPVHNFLSYGDCRNVFTPGQGARMRSQYDLYRK</sequence>
<dbReference type="PANTHER" id="PTHR47466:SF1">
    <property type="entry name" value="METALLOPROTEASE MEP1 (AFU_ORTHOLOGUE AFUA_1G07730)-RELATED"/>
    <property type="match status" value="1"/>
</dbReference>
<proteinExistence type="inferred from homology"/>
<organism evidence="12 13">
    <name type="scientific">Pochonia chlamydosporia 170</name>
    <dbReference type="NCBI Taxonomy" id="1380566"/>
    <lineage>
        <taxon>Eukaryota</taxon>
        <taxon>Fungi</taxon>
        <taxon>Dikarya</taxon>
        <taxon>Ascomycota</taxon>
        <taxon>Pezizomycotina</taxon>
        <taxon>Sordariomycetes</taxon>
        <taxon>Hypocreomycetidae</taxon>
        <taxon>Hypocreales</taxon>
        <taxon>Clavicipitaceae</taxon>
        <taxon>Pochonia</taxon>
    </lineage>
</organism>
<dbReference type="SUPFAM" id="SSF55486">
    <property type="entry name" value="Metalloproteases ('zincins'), catalytic domain"/>
    <property type="match status" value="1"/>
</dbReference>
<keyword evidence="3" id="KW-0645">Protease</keyword>
<gene>
    <name evidence="12" type="ORF">VFPPC_08907</name>
</gene>
<dbReference type="InterPro" id="IPR008754">
    <property type="entry name" value="Peptidase_M43"/>
</dbReference>
<comment type="function">
    <text evidence="1">Secreted metalloproteinase that allows assimilation of proteinaceous substrates.</text>
</comment>
<evidence type="ECO:0000256" key="1">
    <source>
        <dbReference type="ARBA" id="ARBA00003174"/>
    </source>
</evidence>
<dbReference type="Pfam" id="PF05572">
    <property type="entry name" value="Peptidase_M43"/>
    <property type="match status" value="1"/>
</dbReference>